<name>A0A926NGA5_9BACL</name>
<dbReference type="RefSeq" id="WP_191138687.1">
    <property type="nucleotide sequence ID" value="NZ_JACXAG020000001.1"/>
</dbReference>
<dbReference type="CDD" id="cd16896">
    <property type="entry name" value="LT_Slt70-like"/>
    <property type="match status" value="1"/>
</dbReference>
<evidence type="ECO:0000313" key="4">
    <source>
        <dbReference type="Proteomes" id="UP000661691"/>
    </source>
</evidence>
<dbReference type="InterPro" id="IPR008258">
    <property type="entry name" value="Transglycosylase_SLT_dom_1"/>
</dbReference>
<dbReference type="InterPro" id="IPR023346">
    <property type="entry name" value="Lysozyme-like_dom_sf"/>
</dbReference>
<keyword evidence="4" id="KW-1185">Reference proteome</keyword>
<organism evidence="3 4">
    <name type="scientific">Polycladospora coralii</name>
    <dbReference type="NCBI Taxonomy" id="2771432"/>
    <lineage>
        <taxon>Bacteria</taxon>
        <taxon>Bacillati</taxon>
        <taxon>Bacillota</taxon>
        <taxon>Bacilli</taxon>
        <taxon>Bacillales</taxon>
        <taxon>Thermoactinomycetaceae</taxon>
        <taxon>Polycladospora</taxon>
    </lineage>
</organism>
<proteinExistence type="predicted"/>
<protein>
    <submittedName>
        <fullName evidence="3">Lytic transglycosylase domain-containing protein</fullName>
    </submittedName>
</protein>
<reference evidence="3" key="1">
    <citation type="submission" date="2020-09" db="EMBL/GenBank/DDBJ databases">
        <title>A novel bacterium of genus Hazenella, isolated from South China Sea.</title>
        <authorList>
            <person name="Huang H."/>
            <person name="Mo K."/>
            <person name="Hu Y."/>
        </authorList>
    </citation>
    <scope>NUCLEOTIDE SEQUENCE</scope>
    <source>
        <strain evidence="3">IB182357</strain>
    </source>
</reference>
<sequence length="201" mass="23067">MELSNIKKWVKPAIVALPSKRILLILLLGIIAFIWLATPLFNRFVYPLEYEEHIRNSAKYTGADPFLVMAVIRVETKFEPDKRSHVGAQGLMQLMPGTVEDAIERGYFSPSVRDYIEDPATNIQMGSWYIAALTREFEGNKVVVAAAYNAGPGNVKKWLKNGTWDGTRQNVDQIPFGETKQYVQRVTYYYEKYKQVYGEKF</sequence>
<dbReference type="PANTHER" id="PTHR37423:SF5">
    <property type="entry name" value="SOLUBLE LYTIC MUREIN TRANSGLYCOSYLASE"/>
    <property type="match status" value="1"/>
</dbReference>
<dbReference type="Pfam" id="PF01464">
    <property type="entry name" value="SLT"/>
    <property type="match status" value="1"/>
</dbReference>
<dbReference type="SUPFAM" id="SSF53955">
    <property type="entry name" value="Lysozyme-like"/>
    <property type="match status" value="1"/>
</dbReference>
<evidence type="ECO:0000256" key="1">
    <source>
        <dbReference type="SAM" id="Phobius"/>
    </source>
</evidence>
<accession>A0A926NGA5</accession>
<evidence type="ECO:0000259" key="2">
    <source>
        <dbReference type="Pfam" id="PF01464"/>
    </source>
</evidence>
<dbReference type="EMBL" id="JACXAH010000014">
    <property type="protein sequence ID" value="MBD1372798.1"/>
    <property type="molecule type" value="Genomic_DNA"/>
</dbReference>
<keyword evidence="1" id="KW-0812">Transmembrane</keyword>
<keyword evidence="1" id="KW-0472">Membrane</keyword>
<evidence type="ECO:0000313" key="3">
    <source>
        <dbReference type="EMBL" id="MBD1372798.1"/>
    </source>
</evidence>
<feature type="domain" description="Transglycosylase SLT" evidence="2">
    <location>
        <begin position="54"/>
        <end position="167"/>
    </location>
</feature>
<comment type="caution">
    <text evidence="3">The sequence shown here is derived from an EMBL/GenBank/DDBJ whole genome shotgun (WGS) entry which is preliminary data.</text>
</comment>
<dbReference type="Gene3D" id="1.10.530.10">
    <property type="match status" value="1"/>
</dbReference>
<feature type="transmembrane region" description="Helical" evidence="1">
    <location>
        <begin position="21"/>
        <end position="41"/>
    </location>
</feature>
<dbReference type="Proteomes" id="UP000661691">
    <property type="component" value="Unassembled WGS sequence"/>
</dbReference>
<gene>
    <name evidence="3" type="ORF">IC620_10555</name>
</gene>
<dbReference type="AlphaFoldDB" id="A0A926NGA5"/>
<keyword evidence="1" id="KW-1133">Transmembrane helix</keyword>
<dbReference type="PANTHER" id="PTHR37423">
    <property type="entry name" value="SOLUBLE LYTIC MUREIN TRANSGLYCOSYLASE-RELATED"/>
    <property type="match status" value="1"/>
</dbReference>